<reference evidence="1" key="1">
    <citation type="submission" date="2019-09" db="EMBL/GenBank/DDBJ databases">
        <title>Characterisation of the sponge microbiome using genome-centric metagenomics.</title>
        <authorList>
            <person name="Engelberts J.P."/>
            <person name="Robbins S.J."/>
            <person name="De Goeij J.M."/>
            <person name="Aranda M."/>
            <person name="Bell S.C."/>
            <person name="Webster N.S."/>
        </authorList>
    </citation>
    <scope>NUCLEOTIDE SEQUENCE</scope>
    <source>
        <strain evidence="1">SB0662_bin_9</strain>
    </source>
</reference>
<comment type="caution">
    <text evidence="1">The sequence shown here is derived from an EMBL/GenBank/DDBJ whole genome shotgun (WGS) entry which is preliminary data.</text>
</comment>
<protein>
    <submittedName>
        <fullName evidence="1">Extracellular solute-binding protein</fullName>
    </submittedName>
</protein>
<dbReference type="EMBL" id="VXPY01000003">
    <property type="protein sequence ID" value="MYD88792.1"/>
    <property type="molecule type" value="Genomic_DNA"/>
</dbReference>
<dbReference type="AlphaFoldDB" id="A0A6B1DQ05"/>
<gene>
    <name evidence="1" type="ORF">F4Y08_00410</name>
</gene>
<name>A0A6B1DQ05_9CHLR</name>
<sequence length="459" mass="50397">MDRHESKGVGIERKFSRRRFLQTTSAVIGAGSLAALAGCVAPAAPTGPAVEAYELRFIKLAMSDVIADYFHDTVIPEFEAANEGATVTVDMSTWGNLGEKLLTSFAGNIPVDLLETGSDWVGPYAKRDQFLSIESYVVNQYQDEIVDFYPDMVELSRYGGDLRGLPYILDIRTLCYRKDHFEEAGLDPEVPPDTWDDLVDFGTRLLQMDDQGNFERAGYLLNAAGPGGAFFEYWYLLVQNGSGVVVPWGSWDPEDVAFNGPEGLEALQFMYDLIHTHAITPMTGMSSQNPSLSPLGAGVASMHNTGAWEIGNWKQNQADNIHLLGVGIPLMKVRRLQYAVPNVYAVGSNTRDADRAWALMEHMVSRETLTGMLGPVSQSPPRMSIAAEAEYMQDPLLKKYQAIPEEGWGTTTPQAVDFPTLELIGQYVQAALRDEMGLQAALDAAAAEVQQKIIEALEA</sequence>
<evidence type="ECO:0000313" key="1">
    <source>
        <dbReference type="EMBL" id="MYD88792.1"/>
    </source>
</evidence>
<accession>A0A6B1DQ05</accession>
<dbReference type="PANTHER" id="PTHR43649">
    <property type="entry name" value="ARABINOSE-BINDING PROTEIN-RELATED"/>
    <property type="match status" value="1"/>
</dbReference>
<dbReference type="InterPro" id="IPR006059">
    <property type="entry name" value="SBP"/>
</dbReference>
<dbReference type="InterPro" id="IPR006311">
    <property type="entry name" value="TAT_signal"/>
</dbReference>
<dbReference type="InterPro" id="IPR050490">
    <property type="entry name" value="Bact_solute-bd_prot1"/>
</dbReference>
<organism evidence="1">
    <name type="scientific">Caldilineaceae bacterium SB0662_bin_9</name>
    <dbReference type="NCBI Taxonomy" id="2605258"/>
    <lineage>
        <taxon>Bacteria</taxon>
        <taxon>Bacillati</taxon>
        <taxon>Chloroflexota</taxon>
        <taxon>Caldilineae</taxon>
        <taxon>Caldilineales</taxon>
        <taxon>Caldilineaceae</taxon>
    </lineage>
</organism>
<proteinExistence type="predicted"/>
<dbReference type="SUPFAM" id="SSF53850">
    <property type="entry name" value="Periplasmic binding protein-like II"/>
    <property type="match status" value="1"/>
</dbReference>
<dbReference type="PANTHER" id="PTHR43649:SF12">
    <property type="entry name" value="DIACETYLCHITOBIOSE BINDING PROTEIN DASA"/>
    <property type="match status" value="1"/>
</dbReference>
<dbReference type="PROSITE" id="PS51318">
    <property type="entry name" value="TAT"/>
    <property type="match status" value="1"/>
</dbReference>
<dbReference type="Gene3D" id="3.40.190.10">
    <property type="entry name" value="Periplasmic binding protein-like II"/>
    <property type="match status" value="2"/>
</dbReference>
<dbReference type="Pfam" id="PF13416">
    <property type="entry name" value="SBP_bac_8"/>
    <property type="match status" value="1"/>
</dbReference>